<organism evidence="3 4">
    <name type="scientific">Lasius niger</name>
    <name type="common">Black garden ant</name>
    <dbReference type="NCBI Taxonomy" id="67767"/>
    <lineage>
        <taxon>Eukaryota</taxon>
        <taxon>Metazoa</taxon>
        <taxon>Ecdysozoa</taxon>
        <taxon>Arthropoda</taxon>
        <taxon>Hexapoda</taxon>
        <taxon>Insecta</taxon>
        <taxon>Pterygota</taxon>
        <taxon>Neoptera</taxon>
        <taxon>Endopterygota</taxon>
        <taxon>Hymenoptera</taxon>
        <taxon>Apocrita</taxon>
        <taxon>Aculeata</taxon>
        <taxon>Formicoidea</taxon>
        <taxon>Formicidae</taxon>
        <taxon>Formicinae</taxon>
        <taxon>Lasius</taxon>
        <taxon>Lasius</taxon>
    </lineage>
</organism>
<dbReference type="SUPFAM" id="SSF56672">
    <property type="entry name" value="DNA/RNA polymerases"/>
    <property type="match status" value="1"/>
</dbReference>
<dbReference type="GO" id="GO:0071897">
    <property type="term" value="P:DNA biosynthetic process"/>
    <property type="evidence" value="ECO:0007669"/>
    <property type="project" value="UniProtKB-ARBA"/>
</dbReference>
<feature type="compositionally biased region" description="Basic residues" evidence="1">
    <location>
        <begin position="219"/>
        <end position="236"/>
    </location>
</feature>
<dbReference type="PaxDb" id="67767-A0A0J7K1E5"/>
<proteinExistence type="predicted"/>
<dbReference type="EMBL" id="LBMM01017629">
    <property type="protein sequence ID" value="KMQ84016.1"/>
    <property type="molecule type" value="Genomic_DNA"/>
</dbReference>
<dbReference type="GO" id="GO:0042575">
    <property type="term" value="C:DNA polymerase complex"/>
    <property type="evidence" value="ECO:0007669"/>
    <property type="project" value="UniProtKB-ARBA"/>
</dbReference>
<dbReference type="GO" id="GO:0015074">
    <property type="term" value="P:DNA integration"/>
    <property type="evidence" value="ECO:0007669"/>
    <property type="project" value="InterPro"/>
</dbReference>
<dbReference type="STRING" id="67767.A0A0J7K1E5"/>
<protein>
    <submittedName>
        <fullName evidence="3">Gag-pol polyprotein</fullName>
    </submittedName>
</protein>
<dbReference type="InterPro" id="IPR057670">
    <property type="entry name" value="SH3_retrovirus"/>
</dbReference>
<sequence>GIKREYTVPHTPQQNGVAERMNRTLVEMARCLLSQANLPDEFWAEAVSTAAYIRNRCPTKALGNMTPFESWFGRKPNVSHFKTFGCKAYVLNKAPTRGKLEPKSKEHIFLGYATDAKAYRLWDPESRKVIKSRDIKVIDEFIPTTDQVPMAKEDYVEEMHQDKQSMSQDEPIKDDASETNIESSQEEDDPEDEEQTGPEMDADREEDSDLKDYTTPKRGSGRPKRLKTGKRGRPRKIYQPCIEHSDSTETDITQHNVQMAYSAIGDITVQEALSGPQKQEWKRAMFEEYEALVRNNTWTLCKLPKNSKAIDCRWVLRTKYRQDGSVERRKARLVAKGCAQRPGLDFVDTFSPVGRLSSLRILVALSVELDLTLYQLDIEMAYINGELEESVYMRQPEAFVKPGEESLVCLLKKSIYGLKQSGRQWHKKLDSKLKNHGMNPLNSDKCFYVKRSNQNILFVLVYVDDLVVATNDVKLYHELVRCLNQDFQTKELGLLHYCLGIEFIQNQSTKSVFMKQQKYAQDLLLRFGMLESKPKATPLIPKLDLSKEISITEDVEVSKHEYQSLIGSLMYLVVATRPDLAYSVSYLSQFNQNPKKRHWLAAKHVLRYLQGTTNQSLHFQKTGKPILGYTDSDWASDSTDRRSQSGYFFVMANAAITWESKKQKTTALSSTEAEYMSLTEATKEAVYLRGMMQELDVASLKVDKIIIHCDNLGAQALMKNPVHHSRTKHIDIKYHFVREKYENGEIDVKYTPTENMYADILTKSSVKHNHITCVQGMGLTPI</sequence>
<dbReference type="PANTHER" id="PTHR11439:SF483">
    <property type="entry name" value="PEPTIDE SYNTHASE GLIP-LIKE, PUTATIVE (AFU_ORTHOLOGUE AFUA_3G12920)-RELATED"/>
    <property type="match status" value="1"/>
</dbReference>
<dbReference type="AlphaFoldDB" id="A0A0J7K1E5"/>
<accession>A0A0J7K1E5</accession>
<evidence type="ECO:0000313" key="4">
    <source>
        <dbReference type="Proteomes" id="UP000036403"/>
    </source>
</evidence>
<dbReference type="InterPro" id="IPR001584">
    <property type="entry name" value="Integrase_cat-core"/>
</dbReference>
<feature type="region of interest" description="Disordered" evidence="1">
    <location>
        <begin position="158"/>
        <end position="237"/>
    </location>
</feature>
<dbReference type="InterPro" id="IPR036397">
    <property type="entry name" value="RNaseH_sf"/>
</dbReference>
<evidence type="ECO:0000313" key="3">
    <source>
        <dbReference type="EMBL" id="KMQ84016.1"/>
    </source>
</evidence>
<dbReference type="PROSITE" id="PS50994">
    <property type="entry name" value="INTEGRASE"/>
    <property type="match status" value="1"/>
</dbReference>
<dbReference type="InterPro" id="IPR012337">
    <property type="entry name" value="RNaseH-like_sf"/>
</dbReference>
<dbReference type="SUPFAM" id="SSF53098">
    <property type="entry name" value="Ribonuclease H-like"/>
    <property type="match status" value="1"/>
</dbReference>
<comment type="caution">
    <text evidence="3">The sequence shown here is derived from an EMBL/GenBank/DDBJ whole genome shotgun (WGS) entry which is preliminary data.</text>
</comment>
<dbReference type="GO" id="GO:0003676">
    <property type="term" value="F:nucleic acid binding"/>
    <property type="evidence" value="ECO:0007669"/>
    <property type="project" value="InterPro"/>
</dbReference>
<feature type="compositionally biased region" description="Acidic residues" evidence="1">
    <location>
        <begin position="184"/>
        <end position="209"/>
    </location>
</feature>
<reference evidence="3 4" key="1">
    <citation type="submission" date="2015-04" db="EMBL/GenBank/DDBJ databases">
        <title>Lasius niger genome sequencing.</title>
        <authorList>
            <person name="Konorov E.A."/>
            <person name="Nikitin M.A."/>
            <person name="Kirill M.V."/>
            <person name="Chang P."/>
        </authorList>
    </citation>
    <scope>NUCLEOTIDE SEQUENCE [LARGE SCALE GENOMIC DNA]</scope>
    <source>
        <tissue evidence="3">Whole</tissue>
    </source>
</reference>
<dbReference type="CDD" id="cd09272">
    <property type="entry name" value="RNase_HI_RT_Ty1"/>
    <property type="match status" value="1"/>
</dbReference>
<feature type="domain" description="Integrase catalytic" evidence="2">
    <location>
        <begin position="1"/>
        <end position="75"/>
    </location>
</feature>
<dbReference type="Gene3D" id="3.30.420.10">
    <property type="entry name" value="Ribonuclease H-like superfamily/Ribonuclease H"/>
    <property type="match status" value="1"/>
</dbReference>
<dbReference type="Pfam" id="PF25597">
    <property type="entry name" value="SH3_retrovirus"/>
    <property type="match status" value="1"/>
</dbReference>
<feature type="non-terminal residue" evidence="3">
    <location>
        <position position="1"/>
    </location>
</feature>
<dbReference type="PANTHER" id="PTHR11439">
    <property type="entry name" value="GAG-POL-RELATED RETROTRANSPOSON"/>
    <property type="match status" value="1"/>
</dbReference>
<keyword evidence="4" id="KW-1185">Reference proteome</keyword>
<dbReference type="Proteomes" id="UP000036403">
    <property type="component" value="Unassembled WGS sequence"/>
</dbReference>
<gene>
    <name evidence="3" type="ORF">RF55_18588</name>
</gene>
<evidence type="ECO:0000256" key="1">
    <source>
        <dbReference type="SAM" id="MobiDB-lite"/>
    </source>
</evidence>
<dbReference type="Pfam" id="PF07727">
    <property type="entry name" value="RVT_2"/>
    <property type="match status" value="1"/>
</dbReference>
<evidence type="ECO:0000259" key="2">
    <source>
        <dbReference type="PROSITE" id="PS50994"/>
    </source>
</evidence>
<dbReference type="OrthoDB" id="7696475at2759"/>
<dbReference type="InterPro" id="IPR013103">
    <property type="entry name" value="RVT_2"/>
</dbReference>
<name>A0A0J7K1E5_LASNI</name>
<dbReference type="InterPro" id="IPR043502">
    <property type="entry name" value="DNA/RNA_pol_sf"/>
</dbReference>